<feature type="transmembrane region" description="Helical" evidence="1">
    <location>
        <begin position="24"/>
        <end position="41"/>
    </location>
</feature>
<sequence length="84" mass="9815">MPTEKAAKKLATNKVPRRKSHTDVSTWSIISFPILFVYRRFAKNTKYRKIKNMWTQHIVDLPLINVGQIKYITKTDVKLPVIGM</sequence>
<keyword evidence="3" id="KW-1185">Reference proteome</keyword>
<keyword evidence="1" id="KW-0812">Transmembrane</keyword>
<organism evidence="2 3">
    <name type="scientific">Coprococcus aceti</name>
    <dbReference type="NCBI Taxonomy" id="2981786"/>
    <lineage>
        <taxon>Bacteria</taxon>
        <taxon>Bacillati</taxon>
        <taxon>Bacillota</taxon>
        <taxon>Clostridia</taxon>
        <taxon>Lachnospirales</taxon>
        <taxon>Lachnospiraceae</taxon>
        <taxon>Coprococcus</taxon>
    </lineage>
</organism>
<keyword evidence="1" id="KW-0472">Membrane</keyword>
<comment type="caution">
    <text evidence="2">The sequence shown here is derived from an EMBL/GenBank/DDBJ whole genome shotgun (WGS) entry which is preliminary data.</text>
</comment>
<accession>A0ABV1IAS4</accession>
<evidence type="ECO:0000313" key="3">
    <source>
        <dbReference type="Proteomes" id="UP001494672"/>
    </source>
</evidence>
<gene>
    <name evidence="2" type="ORF">AAAU18_10290</name>
</gene>
<keyword evidence="1" id="KW-1133">Transmembrane helix</keyword>
<dbReference type="Proteomes" id="UP001494672">
    <property type="component" value="Unassembled WGS sequence"/>
</dbReference>
<name>A0ABV1IAS4_9FIRM</name>
<reference evidence="2 3" key="1">
    <citation type="submission" date="2024-04" db="EMBL/GenBank/DDBJ databases">
        <title>Human intestinal bacterial collection.</title>
        <authorList>
            <person name="Pauvert C."/>
            <person name="Hitch T.C.A."/>
            <person name="Clavel T."/>
        </authorList>
    </citation>
    <scope>NUCLEOTIDE SEQUENCE [LARGE SCALE GENOMIC DNA]</scope>
    <source>
        <strain evidence="2 3">CLA-AA-H181</strain>
    </source>
</reference>
<dbReference type="RefSeq" id="WP_349093330.1">
    <property type="nucleotide sequence ID" value="NZ_JBBNGJ010000007.1"/>
</dbReference>
<protein>
    <submittedName>
        <fullName evidence="2">Uncharacterized protein</fullName>
    </submittedName>
</protein>
<evidence type="ECO:0000313" key="2">
    <source>
        <dbReference type="EMBL" id="MEQ2593295.1"/>
    </source>
</evidence>
<dbReference type="EMBL" id="JBBNGJ010000007">
    <property type="protein sequence ID" value="MEQ2593295.1"/>
    <property type="molecule type" value="Genomic_DNA"/>
</dbReference>
<evidence type="ECO:0000256" key="1">
    <source>
        <dbReference type="SAM" id="Phobius"/>
    </source>
</evidence>
<proteinExistence type="predicted"/>